<comment type="caution">
    <text evidence="1">The sequence shown here is derived from an EMBL/GenBank/DDBJ whole genome shotgun (WGS) entry which is preliminary data.</text>
</comment>
<evidence type="ECO:0000313" key="1">
    <source>
        <dbReference type="EMBL" id="MBV2361048.1"/>
    </source>
</evidence>
<dbReference type="RefSeq" id="WP_217779387.1">
    <property type="nucleotide sequence ID" value="NZ_JAHRWL010000002.1"/>
</dbReference>
<proteinExistence type="predicted"/>
<accession>A0ABS6NB90</accession>
<gene>
    <name evidence="1" type="ORF">KUH32_14885</name>
</gene>
<reference evidence="1" key="1">
    <citation type="submission" date="2021-06" db="EMBL/GenBank/DDBJ databases">
        <title>Thalassococcus sp. CAU 1522 isolated from sea sand, Republic of Korea.</title>
        <authorList>
            <person name="Kim W."/>
        </authorList>
    </citation>
    <scope>NUCLEOTIDE SEQUENCE</scope>
    <source>
        <strain evidence="1">CAU 1522</strain>
    </source>
</reference>
<keyword evidence="2" id="KW-1185">Reference proteome</keyword>
<name>A0ABS6NB90_9RHOB</name>
<protein>
    <submittedName>
        <fullName evidence="1">Uncharacterized protein</fullName>
    </submittedName>
</protein>
<dbReference type="Proteomes" id="UP001166293">
    <property type="component" value="Unassembled WGS sequence"/>
</dbReference>
<dbReference type="EMBL" id="JAHRWL010000002">
    <property type="protein sequence ID" value="MBV2361048.1"/>
    <property type="molecule type" value="Genomic_DNA"/>
</dbReference>
<organism evidence="1 2">
    <name type="scientific">Thalassococcus arenae</name>
    <dbReference type="NCBI Taxonomy" id="2851652"/>
    <lineage>
        <taxon>Bacteria</taxon>
        <taxon>Pseudomonadati</taxon>
        <taxon>Pseudomonadota</taxon>
        <taxon>Alphaproteobacteria</taxon>
        <taxon>Rhodobacterales</taxon>
        <taxon>Roseobacteraceae</taxon>
        <taxon>Thalassococcus</taxon>
    </lineage>
</organism>
<sequence>MNHIVDLTDVTDYALDFVQMLGLVNRMAAHFEPGVSTKAALLAPSELSFGVARMFQSLADGNLPHDIHIFEDFGAAARFLDLDLVGRFGLFGEATRRSA</sequence>
<evidence type="ECO:0000313" key="2">
    <source>
        <dbReference type="Proteomes" id="UP001166293"/>
    </source>
</evidence>